<organism evidence="3 4">
    <name type="scientific">Sinorhizobium chiapasense</name>
    <dbReference type="NCBI Taxonomy" id="501572"/>
    <lineage>
        <taxon>Bacteria</taxon>
        <taxon>Pseudomonadati</taxon>
        <taxon>Pseudomonadota</taxon>
        <taxon>Alphaproteobacteria</taxon>
        <taxon>Hyphomicrobiales</taxon>
        <taxon>Rhizobiaceae</taxon>
        <taxon>Sinorhizobium/Ensifer group</taxon>
        <taxon>Sinorhizobium</taxon>
    </lineage>
</organism>
<evidence type="ECO:0000256" key="1">
    <source>
        <dbReference type="ARBA" id="ARBA00005701"/>
    </source>
</evidence>
<feature type="compositionally biased region" description="Basic and acidic residues" evidence="2">
    <location>
        <begin position="40"/>
        <end position="52"/>
    </location>
</feature>
<comment type="similarity">
    <text evidence="1">Belongs to the SDHAF4 family.</text>
</comment>
<keyword evidence="4" id="KW-1185">Reference proteome</keyword>
<evidence type="ECO:0000313" key="3">
    <source>
        <dbReference type="EMBL" id="WVT03424.1"/>
    </source>
</evidence>
<dbReference type="EMBL" id="CP133148">
    <property type="protein sequence ID" value="WVT03424.1"/>
    <property type="molecule type" value="Genomic_DNA"/>
</dbReference>
<reference evidence="3" key="1">
    <citation type="submission" date="2023-08" db="EMBL/GenBank/DDBJ databases">
        <title>Complete genome sequence of Sinorhizobium chiapanecum ITTG S70 isolated from Acaciella angustissima nodules in Chiapas-Mexico.</title>
        <authorList>
            <person name="Rincon-Rosales R."/>
            <person name="Rogel M.A."/>
            <person name="Rincon-Medina C.I."/>
            <person name="Guerrero G."/>
            <person name="Manzano-Gomez L.A."/>
            <person name="Lopez-Lopez A."/>
            <person name="Rincon Molina F.A."/>
            <person name="Martinez-Romero E."/>
        </authorList>
    </citation>
    <scope>NUCLEOTIDE SEQUENCE</scope>
    <source>
        <strain evidence="3">ITTG S70</strain>
    </source>
</reference>
<protein>
    <submittedName>
        <fullName evidence="3">DUF1674 domain-containing protein</fullName>
    </submittedName>
</protein>
<feature type="region of interest" description="Disordered" evidence="2">
    <location>
        <begin position="1"/>
        <end position="71"/>
    </location>
</feature>
<dbReference type="RefSeq" id="WP_331372646.1">
    <property type="nucleotide sequence ID" value="NZ_CP133148.1"/>
</dbReference>
<gene>
    <name evidence="3" type="ORF">RB548_18370</name>
</gene>
<dbReference type="InterPro" id="IPR012875">
    <property type="entry name" value="SDHF4"/>
</dbReference>
<sequence>MMGINPTLFNITEIRHPMQNDNDNAPDRPKRPLPAAAQRALKEAEERRRAAEPQKMPTELGGRGGLDPARFGDWEIKGRAIDF</sequence>
<dbReference type="Proteomes" id="UP001432360">
    <property type="component" value="Chromosome"/>
</dbReference>
<proteinExistence type="inferred from homology"/>
<dbReference type="Pfam" id="PF07896">
    <property type="entry name" value="DUF1674"/>
    <property type="match status" value="1"/>
</dbReference>
<name>A0ABZ2B7F1_9HYPH</name>
<evidence type="ECO:0000256" key="2">
    <source>
        <dbReference type="SAM" id="MobiDB-lite"/>
    </source>
</evidence>
<evidence type="ECO:0000313" key="4">
    <source>
        <dbReference type="Proteomes" id="UP001432360"/>
    </source>
</evidence>
<accession>A0ABZ2B7F1</accession>